<dbReference type="Proteomes" id="UP001056834">
    <property type="component" value="Chromosome"/>
</dbReference>
<dbReference type="PANTHER" id="PTHR21098:SF0">
    <property type="entry name" value="RIBOFLAVIN SYNTHASE"/>
    <property type="match status" value="1"/>
</dbReference>
<organism evidence="11 12">
    <name type="scientific">Candidatus Blochmannia ocreatus</name>
    <name type="common">nom. nud.</name>
    <dbReference type="NCBI Taxonomy" id="251538"/>
    <lineage>
        <taxon>Bacteria</taxon>
        <taxon>Pseudomonadati</taxon>
        <taxon>Pseudomonadota</taxon>
        <taxon>Gammaproteobacteria</taxon>
        <taxon>Enterobacterales</taxon>
        <taxon>Enterobacteriaceae</taxon>
        <taxon>ant endosymbionts</taxon>
        <taxon>Candidatus Blochmanniella</taxon>
    </lineage>
</organism>
<dbReference type="InterPro" id="IPR017938">
    <property type="entry name" value="Riboflavin_synthase-like_b-brl"/>
</dbReference>
<feature type="domain" description="Lumazine-binding" evidence="10">
    <location>
        <begin position="98"/>
        <end position="176"/>
    </location>
</feature>
<dbReference type="Pfam" id="PF00677">
    <property type="entry name" value="Lum_binding"/>
    <property type="match status" value="2"/>
</dbReference>
<proteinExistence type="predicted"/>
<evidence type="ECO:0000256" key="5">
    <source>
        <dbReference type="ARBA" id="ARBA00013950"/>
    </source>
</evidence>
<evidence type="ECO:0000256" key="4">
    <source>
        <dbReference type="ARBA" id="ARBA00012827"/>
    </source>
</evidence>
<evidence type="ECO:0000256" key="1">
    <source>
        <dbReference type="ARBA" id="ARBA00000968"/>
    </source>
</evidence>
<evidence type="ECO:0000256" key="6">
    <source>
        <dbReference type="ARBA" id="ARBA00022619"/>
    </source>
</evidence>
<dbReference type="EMBL" id="CP097762">
    <property type="protein sequence ID" value="URJ24874.1"/>
    <property type="molecule type" value="Genomic_DNA"/>
</dbReference>
<feature type="repeat" description="Lumazine-binding" evidence="9">
    <location>
        <begin position="1"/>
        <end position="97"/>
    </location>
</feature>
<dbReference type="InterPro" id="IPR001783">
    <property type="entry name" value="Lumazine-bd"/>
</dbReference>
<evidence type="ECO:0000256" key="8">
    <source>
        <dbReference type="NCBIfam" id="TIGR00187"/>
    </source>
</evidence>
<dbReference type="PANTHER" id="PTHR21098">
    <property type="entry name" value="RIBOFLAVIN SYNTHASE ALPHA CHAIN"/>
    <property type="match status" value="1"/>
</dbReference>
<evidence type="ECO:0000256" key="2">
    <source>
        <dbReference type="ARBA" id="ARBA00002803"/>
    </source>
</evidence>
<comment type="function">
    <text evidence="2">Catalyzes the dismutation of two molecules of 6,7-dimethyl-8-ribityllumazine, resulting in the formation of riboflavin and 5-amino-6-(D-ribitylamino)uracil.</text>
</comment>
<comment type="pathway">
    <text evidence="3">Cofactor biosynthesis; riboflavin biosynthesis; riboflavin from 2-hydroxy-3-oxobutyl phosphate and 5-amino-6-(D-ribitylamino)uracil: step 2/2.</text>
</comment>
<name>A0ABY4SYG0_9ENTR</name>
<keyword evidence="7" id="KW-0677">Repeat</keyword>
<protein>
    <recommendedName>
        <fullName evidence="5 8">Riboflavin synthase</fullName>
        <ecNumber evidence="4 8">2.5.1.9</ecNumber>
    </recommendedName>
</protein>
<keyword evidence="6" id="KW-0686">Riboflavin biosynthesis</keyword>
<dbReference type="PROSITE" id="PS51177">
    <property type="entry name" value="LUMAZINE_BIND"/>
    <property type="match status" value="2"/>
</dbReference>
<keyword evidence="12" id="KW-1185">Reference proteome</keyword>
<dbReference type="CDD" id="cd00402">
    <property type="entry name" value="Riboflavin_synthase_like"/>
    <property type="match status" value="1"/>
</dbReference>
<gene>
    <name evidence="11" type="ORF">M9405_01755</name>
</gene>
<reference evidence="11" key="1">
    <citation type="submission" date="2022-05" db="EMBL/GenBank/DDBJ databases">
        <title>Impact of host demography and evolutionary history on endosymbiont molecular evolution: a test in carpenter ants (Genus Camponotus) and their Blochmannia endosymbionts.</title>
        <authorList>
            <person name="Manthey J.D."/>
            <person name="Giron J.C."/>
            <person name="Hruska J.P."/>
        </authorList>
    </citation>
    <scope>NUCLEOTIDE SEQUENCE</scope>
    <source>
        <strain evidence="11">C-006</strain>
    </source>
</reference>
<sequence length="176" mass="19737">MFSGIIQAVVPVHAIHEKNNLKQFSIILPNYLLTNLKIGSSISNNGCCLTVISIKSNLISFELIYETLKLTNMNLLRIGDLINIERSLNYNAEIGGHLMSGHIDCTGTIKKIIQSTHQKIFWFNLKNQTFQKYILPHGSIGIEGVSLTINKIIKNNIRICLTPYTAINTTLGKKNR</sequence>
<evidence type="ECO:0000313" key="11">
    <source>
        <dbReference type="EMBL" id="URJ24874.1"/>
    </source>
</evidence>
<dbReference type="SUPFAM" id="SSF63380">
    <property type="entry name" value="Riboflavin synthase domain-like"/>
    <property type="match status" value="2"/>
</dbReference>
<evidence type="ECO:0000256" key="3">
    <source>
        <dbReference type="ARBA" id="ARBA00004887"/>
    </source>
</evidence>
<dbReference type="RefSeq" id="WP_250222994.1">
    <property type="nucleotide sequence ID" value="NZ_CP097762.1"/>
</dbReference>
<accession>A0ABY4SYG0</accession>
<evidence type="ECO:0000313" key="12">
    <source>
        <dbReference type="Proteomes" id="UP001056834"/>
    </source>
</evidence>
<evidence type="ECO:0000256" key="9">
    <source>
        <dbReference type="PROSITE-ProRule" id="PRU00524"/>
    </source>
</evidence>
<dbReference type="NCBIfam" id="TIGR00187">
    <property type="entry name" value="ribE"/>
    <property type="match status" value="1"/>
</dbReference>
<dbReference type="InterPro" id="IPR026017">
    <property type="entry name" value="Lumazine-bd_dom"/>
</dbReference>
<feature type="domain" description="Lumazine-binding" evidence="10">
    <location>
        <begin position="1"/>
        <end position="97"/>
    </location>
</feature>
<feature type="repeat" description="Lumazine-binding" evidence="9">
    <location>
        <begin position="98"/>
        <end position="176"/>
    </location>
</feature>
<dbReference type="PIRSF" id="PIRSF000498">
    <property type="entry name" value="Riboflavin_syn_A"/>
    <property type="match status" value="1"/>
</dbReference>
<comment type="catalytic activity">
    <reaction evidence="1">
        <text>2 6,7-dimethyl-8-(1-D-ribityl)lumazine + H(+) = 5-amino-6-(D-ribitylamino)uracil + riboflavin</text>
        <dbReference type="Rhea" id="RHEA:20772"/>
        <dbReference type="ChEBI" id="CHEBI:15378"/>
        <dbReference type="ChEBI" id="CHEBI:15934"/>
        <dbReference type="ChEBI" id="CHEBI:57986"/>
        <dbReference type="ChEBI" id="CHEBI:58201"/>
        <dbReference type="EC" id="2.5.1.9"/>
    </reaction>
</comment>
<dbReference type="NCBIfam" id="NF009566">
    <property type="entry name" value="PRK13020.1"/>
    <property type="match status" value="1"/>
</dbReference>
<dbReference type="Gene3D" id="2.40.30.20">
    <property type="match status" value="2"/>
</dbReference>
<evidence type="ECO:0000259" key="10">
    <source>
        <dbReference type="PROSITE" id="PS51177"/>
    </source>
</evidence>
<dbReference type="NCBIfam" id="NF006767">
    <property type="entry name" value="PRK09289.1"/>
    <property type="match status" value="1"/>
</dbReference>
<evidence type="ECO:0000256" key="7">
    <source>
        <dbReference type="ARBA" id="ARBA00022737"/>
    </source>
</evidence>
<dbReference type="InterPro" id="IPR023366">
    <property type="entry name" value="ATP_synth_asu-like_sf"/>
</dbReference>
<dbReference type="EC" id="2.5.1.9" evidence="4 8"/>